<proteinExistence type="predicted"/>
<evidence type="ECO:0000313" key="2">
    <source>
        <dbReference type="Proteomes" id="UP001062846"/>
    </source>
</evidence>
<sequence>MPAFKVLSSKSIGSDIVWVEDVIDKEKKCWDKDKLGQAVSEIEMQAITSIPLTLFEREDRLVWHHTSTGVYSVKSGYRVAMQGLSQSRSSQPSSSFVPHKNLWKSIWKLEIPHKIRHFWWRACSNSLATKENLVRRKCGVSKACPICGNHEETIEHLLFSCNWVRAVWFGCNVQWMGEQGPPHSVIKWTSQAVEDLQEKELIRYLSRVVVIAWYIWKSRNEFVFNSDPINPEKTVRRIIEALKESREARVPQMIHMDNPAGVDNSQWRAPNQGRFKFNCDVAVMKNGQEAACAAVVRNWNGKLIDGHVISATVSSSLQGELLAIRLACGMASSMGLTEVEIESDNQLAIKLSASELVPPWEVEAVVQDIRFMKQSGGISFKWVKREANGLAHVVASKSLRRLLPRNWVANPPSFVASILLNDCISPL</sequence>
<name>A0ACC0MVM1_RHOML</name>
<comment type="caution">
    <text evidence="1">The sequence shown here is derived from an EMBL/GenBank/DDBJ whole genome shotgun (WGS) entry which is preliminary data.</text>
</comment>
<dbReference type="Proteomes" id="UP001062846">
    <property type="component" value="Chromosome 8"/>
</dbReference>
<gene>
    <name evidence="1" type="ORF">RHMOL_Rhmol08G0312200</name>
</gene>
<reference evidence="1" key="1">
    <citation type="submission" date="2022-02" db="EMBL/GenBank/DDBJ databases">
        <title>Plant Genome Project.</title>
        <authorList>
            <person name="Zhang R.-G."/>
        </authorList>
    </citation>
    <scope>NUCLEOTIDE SEQUENCE</scope>
    <source>
        <strain evidence="1">AT1</strain>
    </source>
</reference>
<accession>A0ACC0MVM1</accession>
<keyword evidence="2" id="KW-1185">Reference proteome</keyword>
<evidence type="ECO:0000313" key="1">
    <source>
        <dbReference type="EMBL" id="KAI8544641.1"/>
    </source>
</evidence>
<protein>
    <submittedName>
        <fullName evidence="1">Uncharacterized protein</fullName>
    </submittedName>
</protein>
<organism evidence="1 2">
    <name type="scientific">Rhododendron molle</name>
    <name type="common">Chinese azalea</name>
    <name type="synonym">Azalea mollis</name>
    <dbReference type="NCBI Taxonomy" id="49168"/>
    <lineage>
        <taxon>Eukaryota</taxon>
        <taxon>Viridiplantae</taxon>
        <taxon>Streptophyta</taxon>
        <taxon>Embryophyta</taxon>
        <taxon>Tracheophyta</taxon>
        <taxon>Spermatophyta</taxon>
        <taxon>Magnoliopsida</taxon>
        <taxon>eudicotyledons</taxon>
        <taxon>Gunneridae</taxon>
        <taxon>Pentapetalae</taxon>
        <taxon>asterids</taxon>
        <taxon>Ericales</taxon>
        <taxon>Ericaceae</taxon>
        <taxon>Ericoideae</taxon>
        <taxon>Rhodoreae</taxon>
        <taxon>Rhododendron</taxon>
    </lineage>
</organism>
<dbReference type="EMBL" id="CM046395">
    <property type="protein sequence ID" value="KAI8544641.1"/>
    <property type="molecule type" value="Genomic_DNA"/>
</dbReference>